<keyword evidence="3" id="KW-0862">Zinc</keyword>
<keyword evidence="1" id="KW-0479">Metal-binding</keyword>
<organism evidence="7 8">
    <name type="scientific">Lentinus brumalis</name>
    <dbReference type="NCBI Taxonomy" id="2498619"/>
    <lineage>
        <taxon>Eukaryota</taxon>
        <taxon>Fungi</taxon>
        <taxon>Dikarya</taxon>
        <taxon>Basidiomycota</taxon>
        <taxon>Agaricomycotina</taxon>
        <taxon>Agaricomycetes</taxon>
        <taxon>Polyporales</taxon>
        <taxon>Polyporaceae</taxon>
        <taxon>Lentinus</taxon>
    </lineage>
</organism>
<dbReference type="STRING" id="139420.A0A371DJT4"/>
<dbReference type="Gene3D" id="3.30.40.10">
    <property type="entry name" value="Zinc/RING finger domain, C3HC4 (zinc finger)"/>
    <property type="match status" value="1"/>
</dbReference>
<proteinExistence type="predicted"/>
<keyword evidence="8" id="KW-1185">Reference proteome</keyword>
<gene>
    <name evidence="7" type="ORF">OH76DRAFT_1480399</name>
</gene>
<feature type="compositionally biased region" description="Acidic residues" evidence="5">
    <location>
        <begin position="224"/>
        <end position="253"/>
    </location>
</feature>
<dbReference type="AlphaFoldDB" id="A0A371DJT4"/>
<dbReference type="InterPro" id="IPR001841">
    <property type="entry name" value="Znf_RING"/>
</dbReference>
<dbReference type="PROSITE" id="PS50089">
    <property type="entry name" value="ZF_RING_2"/>
    <property type="match status" value="1"/>
</dbReference>
<dbReference type="InterPro" id="IPR017907">
    <property type="entry name" value="Znf_RING_CS"/>
</dbReference>
<reference evidence="7 8" key="1">
    <citation type="journal article" date="2018" name="Biotechnol. Biofuels">
        <title>Integrative visual omics of the white-rot fungus Polyporus brumalis exposes the biotechnological potential of its oxidative enzymes for delignifying raw plant biomass.</title>
        <authorList>
            <person name="Miyauchi S."/>
            <person name="Rancon A."/>
            <person name="Drula E."/>
            <person name="Hage H."/>
            <person name="Chaduli D."/>
            <person name="Favel A."/>
            <person name="Grisel S."/>
            <person name="Henrissat B."/>
            <person name="Herpoel-Gimbert I."/>
            <person name="Ruiz-Duenas F.J."/>
            <person name="Chevret D."/>
            <person name="Hainaut M."/>
            <person name="Lin J."/>
            <person name="Wang M."/>
            <person name="Pangilinan J."/>
            <person name="Lipzen A."/>
            <person name="Lesage-Meessen L."/>
            <person name="Navarro D."/>
            <person name="Riley R."/>
            <person name="Grigoriev I.V."/>
            <person name="Zhou S."/>
            <person name="Raouche S."/>
            <person name="Rosso M.N."/>
        </authorList>
    </citation>
    <scope>NUCLEOTIDE SEQUENCE [LARGE SCALE GENOMIC DNA]</scope>
    <source>
        <strain evidence="7 8">BRFM 1820</strain>
    </source>
</reference>
<evidence type="ECO:0000259" key="6">
    <source>
        <dbReference type="PROSITE" id="PS50089"/>
    </source>
</evidence>
<dbReference type="InterPro" id="IPR018957">
    <property type="entry name" value="Znf_C3HC4_RING-type"/>
</dbReference>
<dbReference type="Proteomes" id="UP000256964">
    <property type="component" value="Unassembled WGS sequence"/>
</dbReference>
<feature type="compositionally biased region" description="Acidic residues" evidence="5">
    <location>
        <begin position="275"/>
        <end position="299"/>
    </location>
</feature>
<evidence type="ECO:0000256" key="3">
    <source>
        <dbReference type="ARBA" id="ARBA00022833"/>
    </source>
</evidence>
<evidence type="ECO:0000256" key="2">
    <source>
        <dbReference type="ARBA" id="ARBA00022771"/>
    </source>
</evidence>
<feature type="region of interest" description="Disordered" evidence="5">
    <location>
        <begin position="220"/>
        <end position="299"/>
    </location>
</feature>
<dbReference type="OrthoDB" id="6105938at2759"/>
<protein>
    <recommendedName>
        <fullName evidence="6">RING-type domain-containing protein</fullName>
    </recommendedName>
</protein>
<evidence type="ECO:0000313" key="7">
    <source>
        <dbReference type="EMBL" id="RDX52792.1"/>
    </source>
</evidence>
<dbReference type="EMBL" id="KZ857389">
    <property type="protein sequence ID" value="RDX52792.1"/>
    <property type="molecule type" value="Genomic_DNA"/>
</dbReference>
<dbReference type="SMART" id="SM00184">
    <property type="entry name" value="RING"/>
    <property type="match status" value="1"/>
</dbReference>
<dbReference type="SUPFAM" id="SSF57850">
    <property type="entry name" value="RING/U-box"/>
    <property type="match status" value="1"/>
</dbReference>
<evidence type="ECO:0000256" key="4">
    <source>
        <dbReference type="PROSITE-ProRule" id="PRU00175"/>
    </source>
</evidence>
<sequence length="299" mass="32851">MSTPLADTSSSIDVSLKPSFDLLWVKSELYDKFACELCTNVIALPYSLKASGCKHAFCAVCLVRWVFQDLRDGAWPSRIRCPSCSTSISGIPKQTPRDPATFPLIPNHIALKMLHAYITVLNEAADIALYSFRATERAASGEVDEDTREWGWGMPALRGLRDREREGRDFVSELRDIWADANRMVFTNFKAFVSCDPEDSAVLSDIDDVEPAGGIVQHVRGDVSADESDDDVEDEEVIEGESDDGDGGWESDENDIKRSGNRDGGVWIDDKDGGAVDDDKDSVAEGDDEDGGVEDNVED</sequence>
<keyword evidence="2 4" id="KW-0863">Zinc-finger</keyword>
<dbReference type="PROSITE" id="PS00518">
    <property type="entry name" value="ZF_RING_1"/>
    <property type="match status" value="1"/>
</dbReference>
<dbReference type="GO" id="GO:0008270">
    <property type="term" value="F:zinc ion binding"/>
    <property type="evidence" value="ECO:0007669"/>
    <property type="project" value="UniProtKB-KW"/>
</dbReference>
<evidence type="ECO:0000313" key="8">
    <source>
        <dbReference type="Proteomes" id="UP000256964"/>
    </source>
</evidence>
<dbReference type="Pfam" id="PF00097">
    <property type="entry name" value="zf-C3HC4"/>
    <property type="match status" value="1"/>
</dbReference>
<dbReference type="InterPro" id="IPR013083">
    <property type="entry name" value="Znf_RING/FYVE/PHD"/>
</dbReference>
<evidence type="ECO:0000256" key="1">
    <source>
        <dbReference type="ARBA" id="ARBA00022723"/>
    </source>
</evidence>
<accession>A0A371DJT4</accession>
<evidence type="ECO:0000256" key="5">
    <source>
        <dbReference type="SAM" id="MobiDB-lite"/>
    </source>
</evidence>
<name>A0A371DJT4_9APHY</name>
<feature type="domain" description="RING-type" evidence="6">
    <location>
        <begin position="35"/>
        <end position="85"/>
    </location>
</feature>